<feature type="compositionally biased region" description="Polar residues" evidence="14">
    <location>
        <begin position="406"/>
        <end position="415"/>
    </location>
</feature>
<keyword evidence="9 13" id="KW-0472">Membrane</keyword>
<comment type="caution">
    <text evidence="17">The sequence shown here is derived from an EMBL/GenBank/DDBJ whole genome shotgun (WGS) entry which is preliminary data.</text>
</comment>
<evidence type="ECO:0000256" key="3">
    <source>
        <dbReference type="ARBA" id="ARBA00022516"/>
    </source>
</evidence>
<gene>
    <name evidence="17" type="ORF">GQ26_0110030</name>
</gene>
<feature type="compositionally biased region" description="Polar residues" evidence="14">
    <location>
        <begin position="368"/>
        <end position="383"/>
    </location>
</feature>
<feature type="compositionally biased region" description="Polar residues" evidence="14">
    <location>
        <begin position="1498"/>
        <end position="1514"/>
    </location>
</feature>
<feature type="compositionally biased region" description="Acidic residues" evidence="14">
    <location>
        <begin position="338"/>
        <end position="347"/>
    </location>
</feature>
<dbReference type="Pfam" id="PF24344">
    <property type="entry name" value="PH_23"/>
    <property type="match status" value="1"/>
</dbReference>
<feature type="compositionally biased region" description="Polar residues" evidence="14">
    <location>
        <begin position="1873"/>
        <end position="1883"/>
    </location>
</feature>
<dbReference type="GO" id="GO:0005783">
    <property type="term" value="C:endoplasmic reticulum"/>
    <property type="evidence" value="ECO:0007669"/>
    <property type="project" value="TreeGrafter"/>
</dbReference>
<dbReference type="EMBL" id="JPOX01000011">
    <property type="protein sequence ID" value="KFX48592.1"/>
    <property type="molecule type" value="Genomic_DNA"/>
</dbReference>
<keyword evidence="6 13" id="KW-1133">Transmembrane helix</keyword>
<evidence type="ECO:0000256" key="10">
    <source>
        <dbReference type="ARBA" id="ARBA00023166"/>
    </source>
</evidence>
<evidence type="ECO:0000256" key="2">
    <source>
        <dbReference type="ARBA" id="ARBA00008337"/>
    </source>
</evidence>
<keyword evidence="12 17" id="KW-0413">Isomerase</keyword>
<feature type="compositionally biased region" description="Basic and acidic residues" evidence="14">
    <location>
        <begin position="1420"/>
        <end position="1432"/>
    </location>
</feature>
<dbReference type="GO" id="GO:0047750">
    <property type="term" value="F:cholestenol delta-isomerase activity"/>
    <property type="evidence" value="ECO:0007669"/>
    <property type="project" value="InterPro"/>
</dbReference>
<evidence type="ECO:0000256" key="9">
    <source>
        <dbReference type="ARBA" id="ARBA00023136"/>
    </source>
</evidence>
<evidence type="ECO:0000256" key="5">
    <source>
        <dbReference type="ARBA" id="ARBA00022955"/>
    </source>
</evidence>
<dbReference type="PROSITE" id="PS51751">
    <property type="entry name" value="EXPERA"/>
    <property type="match status" value="1"/>
</dbReference>
<feature type="compositionally biased region" description="Basic and acidic residues" evidence="14">
    <location>
        <begin position="1229"/>
        <end position="1246"/>
    </location>
</feature>
<feature type="compositionally biased region" description="Low complexity" evidence="14">
    <location>
        <begin position="1531"/>
        <end position="1543"/>
    </location>
</feature>
<dbReference type="GO" id="GO:0000247">
    <property type="term" value="F:C-8 sterol isomerase activity"/>
    <property type="evidence" value="ECO:0007669"/>
    <property type="project" value="TreeGrafter"/>
</dbReference>
<feature type="region of interest" description="Disordered" evidence="14">
    <location>
        <begin position="1869"/>
        <end position="1905"/>
    </location>
</feature>
<feature type="compositionally biased region" description="Polar residues" evidence="14">
    <location>
        <begin position="703"/>
        <end position="724"/>
    </location>
</feature>
<dbReference type="InterPro" id="IPR056223">
    <property type="entry name" value="PH_24"/>
</dbReference>
<feature type="compositionally biased region" description="Low complexity" evidence="14">
    <location>
        <begin position="1281"/>
        <end position="1296"/>
    </location>
</feature>
<dbReference type="GO" id="GO:0004769">
    <property type="term" value="F:steroid Delta-isomerase activity"/>
    <property type="evidence" value="ECO:0007669"/>
    <property type="project" value="TreeGrafter"/>
</dbReference>
<reference evidence="17" key="2">
    <citation type="journal article" date="2014" name="PLoS Genet.">
        <title>Signature gene expression reveals novel clues to the molecular mechanisms of dimorphic transition in Penicillium marneffei.</title>
        <authorList>
            <person name="Yang E."/>
            <person name="Wang G."/>
            <person name="Cai J."/>
            <person name="Woo P.C."/>
            <person name="Lau S.K."/>
            <person name="Yuen K.-Y."/>
            <person name="Chow W.-N."/>
            <person name="Lin X."/>
        </authorList>
    </citation>
    <scope>NUCLEOTIDE SEQUENCE</scope>
    <source>
        <strain evidence="17">PM1</strain>
    </source>
</reference>
<feature type="transmembrane region" description="Helical" evidence="15">
    <location>
        <begin position="23"/>
        <end position="47"/>
    </location>
</feature>
<dbReference type="PANTHER" id="PTHR14207:SF0">
    <property type="entry name" value="3-BETA-HYDROXYSTEROID-DELTA(8),DELTA(7)-ISOMERASE"/>
    <property type="match status" value="1"/>
</dbReference>
<feature type="compositionally biased region" description="Polar residues" evidence="14">
    <location>
        <begin position="1297"/>
        <end position="1306"/>
    </location>
</feature>
<evidence type="ECO:0000256" key="4">
    <source>
        <dbReference type="ARBA" id="ARBA00022692"/>
    </source>
</evidence>
<keyword evidence="10" id="KW-1207">Sterol metabolism</keyword>
<feature type="transmembrane region" description="Helical" evidence="15">
    <location>
        <begin position="182"/>
        <end position="202"/>
    </location>
</feature>
<sequence>MHSHPYYPLGLEIPDYQENENGLLNIVGTFSIGLAFSLCVILGLAIYRCPSMSYGDRLTILWFALSGILHCFFEGYFVTHHDRMGPAQDIFGQLWKEYAKSDSRYLVSDSFVVSIETITVFLWGPLCLYVAYLTTINHSLKHPLRVIICMAHLYGDTLYYATSLYDYYVNGISHSRPEVLYFWVYYFLMNFVWIVVPAYLLYNSICLISQAMKRLDNGGGCRTDEWKWRLGDRLPGQRRVPQGSGPDAEYTLYGSFDSIPKQHARHCPPVLIVVIQMPPPVTPRQNAGPGRDGARSSPTKQNSLDIGKALGPHDSNSVREKVRMWQQKGGGVATVEDPLADVADDESSTPTPRNKPAKTPEPRKVTTRVKTVDNTAPTVNNSGIRKRSQSTPRKRVVSDQHWRAQRSPSRNSKTTKAPAPNRITNYQTNESFNSSSTSLPSKRAHRKDNGSDLGSGAKTDTEDLRSSTSASAFQKKQRAIKTTKYIYIEDGLRSDKETLHDRESSEISIHVEEPAESVLEGMRRTTPPPKDDDDWAGSEANFSELSRRRRRGAPAPRETLRDARKPKGGILTQVLDESRKMFAKPAPPRPSPVVNRGNKIAAWLSAQPDPFVDNNDDAPVEIPAPLKMRSRAATTRRLSRGSESRITEEMGEVSTATDDQPLNDKASGISDTPRRSSVDKGRESLTPKQKERAASTRRRGKSETSVANLTKSFENTASTPTKASQARDKINNKEYDVSDNGSEVSDRDIILPLRLRRPFPSTGMHQLSTIASEETLSSTVIDRSVLGSETNLSRSETGSIHEIDDEKRDHFDPNSLPKFETGLQRRLTKHSDLISILSNPKSTRRSVRSSRSIRSSRTRLETATITDLMVELSADETKYMRELRTLVGGVIPVLLSCVLSRSDSAIAAGLFRPSADPKDDINFTRPIVDMGVALERLKTLHKRIPLDESEALLAWAQGAQRVYRDYLKAWRMGFQDVVVNLAPPDEEESDKLETHSLDQGMERDENGDVIDADGEKVDVAYLLKRPLVRLKYLSKTFKGMDYVAHSPKAQQVAETYRELVEQARCRSNEERARLEDESAAYIDSTSARSLDTLAVLSDVIVDKTRRVLARDFFNLSLIHSSGQMIDCHAELLLRDNAADAGTGGDLLICEIDDTDRWLLFPPIERSCVSARNGDLKGEVVILIRGKATTDEGEWQELLSLTIEDEDVGFEWVNMLGLDPVPPALPRSKKFVERSKSRRPNAGDENKAGFPPPTKLKLRLPSQSEVDVPIGEASVVSHAGKSSTTNSSGPSMLSSLSDATSGNSSASDITRASDYALIDAPQTPASPDARTTLPSAKELSDKKRTIDGNASPGLKRTKAKRRSRHAEQLTPTDTTPRPSLAPEPEQDVESPKPTPKAAARFYAGNPVEASPSSAKSKSRREKSAEDNIQDDVRVSSVPTMKMPTIPKLRKGGSSTHSALSADMSEDEEESWPDIQSSLSSQRSASDKEDDAPAPPPHRTPSQALKNSPVLSPSANKQKRRSSSPLKHEYEPSSASDSSAESDTSTVRHYDMGYSDSDISDTSDEELEDEDDLLPGHRQRKPEPPASLSALENDTLSPSNSASQGPYRSVPSQPSKASKAIATLFFWSDQGKWESLYLMNITSNGAADHGDDQPRKDRPLVALELTPLVPIRRGTAIDISIRSPPTERSRIKTSNNIMFRSQNVDECDTLYGFINYSRIHNPTYIALQNARGSYQPASLSRYNSTGSNQGTSWFGFPRRKNSYRATKRAPSVGMMSESSVGSMSSVFSALKRFGTGSKFFSIARSTVTSRTGSRDGSTVYSGAGGGSGLAALATAIKGADGIGLSNAKIRLYVRESTTRWRDMGAARLTIMPVTPRSSRPGTAGSTKAPAEDIDSNEPSNPERDPDEFVDEHRAEGLRIPTPAASLRRVTMSQEKRILIQGKTAGEVLLNVCLGESSFERVARTGIAISVWENHSGGTIQHKGGVTGGAFRIFMIQMKTEAEAAYTFGLVGKLRY</sequence>
<feature type="region of interest" description="Disordered" evidence="14">
    <location>
        <begin position="279"/>
        <end position="478"/>
    </location>
</feature>
<evidence type="ECO:0000256" key="7">
    <source>
        <dbReference type="ARBA" id="ARBA00023011"/>
    </source>
</evidence>
<dbReference type="PANTHER" id="PTHR14207">
    <property type="entry name" value="STEROL ISOMERASE"/>
    <property type="match status" value="1"/>
</dbReference>
<evidence type="ECO:0000256" key="6">
    <source>
        <dbReference type="ARBA" id="ARBA00022989"/>
    </source>
</evidence>
<feature type="compositionally biased region" description="Basic and acidic residues" evidence="14">
    <location>
        <begin position="725"/>
        <end position="736"/>
    </location>
</feature>
<feature type="compositionally biased region" description="Polar residues" evidence="14">
    <location>
        <begin position="1588"/>
        <end position="1612"/>
    </location>
</feature>
<accession>A0A093V7S3</accession>
<keyword evidence="3" id="KW-0444">Lipid biosynthesis</keyword>
<evidence type="ECO:0000256" key="1">
    <source>
        <dbReference type="ARBA" id="ARBA00004141"/>
    </source>
</evidence>
<feature type="compositionally biased region" description="Basic residues" evidence="14">
    <location>
        <begin position="384"/>
        <end position="395"/>
    </location>
</feature>
<reference key="1">
    <citation type="journal article" date="2014" name="PLoS Genet.">
        <title>Signature Gene Expression Reveals Novel Clues to the Molecular Mechanisms of Dimorphic Transition in Penicillium marneffei.</title>
        <authorList>
            <person name="Yang E."/>
            <person name="Wang G."/>
            <person name="Cai J."/>
            <person name="Woo P.C."/>
            <person name="Lau S.K."/>
            <person name="Yuen K.-Y."/>
            <person name="Chow W.-N."/>
            <person name="Lin X."/>
        </authorList>
    </citation>
    <scope>NUCLEOTIDE SEQUENCE [LARGE SCALE GENOMIC DNA]</scope>
    <source>
        <strain>PM1</strain>
    </source>
</reference>
<evidence type="ECO:0000256" key="13">
    <source>
        <dbReference type="PROSITE-ProRule" id="PRU01087"/>
    </source>
</evidence>
<dbReference type="GO" id="GO:0016020">
    <property type="term" value="C:membrane"/>
    <property type="evidence" value="ECO:0007669"/>
    <property type="project" value="UniProtKB-SubCell"/>
</dbReference>
<feature type="transmembrane region" description="Helical" evidence="15">
    <location>
        <begin position="111"/>
        <end position="132"/>
    </location>
</feature>
<keyword evidence="11" id="KW-0753">Steroid metabolism</keyword>
<feature type="compositionally biased region" description="Acidic residues" evidence="14">
    <location>
        <begin position="1556"/>
        <end position="1571"/>
    </location>
</feature>
<dbReference type="InterPro" id="IPR056222">
    <property type="entry name" value="PH_23"/>
</dbReference>
<organism evidence="17">
    <name type="scientific">Talaromyces marneffei PM1</name>
    <dbReference type="NCBI Taxonomy" id="1077442"/>
    <lineage>
        <taxon>Eukaryota</taxon>
        <taxon>Fungi</taxon>
        <taxon>Dikarya</taxon>
        <taxon>Ascomycota</taxon>
        <taxon>Pezizomycotina</taxon>
        <taxon>Eurotiomycetes</taxon>
        <taxon>Eurotiomycetidae</taxon>
        <taxon>Eurotiales</taxon>
        <taxon>Trichocomaceae</taxon>
        <taxon>Talaromyces</taxon>
        <taxon>Talaromyces sect. Talaromyces</taxon>
    </lineage>
</organism>
<feature type="compositionally biased region" description="Polar residues" evidence="14">
    <location>
        <begin position="422"/>
        <end position="440"/>
    </location>
</feature>
<protein>
    <submittedName>
        <fullName evidence="17">3-beta-hydroxysteroid-Delta(8), Delta(7)-isomerase</fullName>
    </submittedName>
</protein>
<evidence type="ECO:0000256" key="11">
    <source>
        <dbReference type="ARBA" id="ARBA00023221"/>
    </source>
</evidence>
<dbReference type="Pfam" id="PF24340">
    <property type="entry name" value="DH_2"/>
    <property type="match status" value="1"/>
</dbReference>
<feature type="region of interest" description="Disordered" evidence="14">
    <location>
        <begin position="513"/>
        <end position="570"/>
    </location>
</feature>
<feature type="transmembrane region" description="Helical" evidence="15">
    <location>
        <begin position="59"/>
        <end position="78"/>
    </location>
</feature>
<feature type="region of interest" description="Disordered" evidence="14">
    <location>
        <begin position="1319"/>
        <end position="1612"/>
    </location>
</feature>
<keyword evidence="4 13" id="KW-0812">Transmembrane</keyword>
<keyword evidence="5" id="KW-0752">Steroid biosynthesis</keyword>
<feature type="compositionally biased region" description="Basic and acidic residues" evidence="14">
    <location>
        <begin position="672"/>
        <end position="694"/>
    </location>
</feature>
<keyword evidence="8" id="KW-0443">Lipid metabolism</keyword>
<proteinExistence type="inferred from homology"/>
<evidence type="ECO:0000256" key="12">
    <source>
        <dbReference type="ARBA" id="ARBA00023235"/>
    </source>
</evidence>
<feature type="compositionally biased region" description="Basic residues" evidence="14">
    <location>
        <begin position="1354"/>
        <end position="1363"/>
    </location>
</feature>
<dbReference type="InterPro" id="IPR033118">
    <property type="entry name" value="EXPERA"/>
</dbReference>
<dbReference type="Pfam" id="PF24345">
    <property type="entry name" value="PH_24"/>
    <property type="match status" value="1"/>
</dbReference>
<keyword evidence="7" id="KW-0756">Sterol biosynthesis</keyword>
<dbReference type="InterPro" id="IPR007905">
    <property type="entry name" value="EBP"/>
</dbReference>
<dbReference type="InterPro" id="IPR056416">
    <property type="entry name" value="DH_2_fung"/>
</dbReference>
<dbReference type="Pfam" id="PF05241">
    <property type="entry name" value="EBP"/>
    <property type="match status" value="1"/>
</dbReference>
<evidence type="ECO:0000313" key="17">
    <source>
        <dbReference type="EMBL" id="KFX48592.1"/>
    </source>
</evidence>
<feature type="region of interest" description="Disordered" evidence="14">
    <location>
        <begin position="629"/>
        <end position="742"/>
    </location>
</feature>
<dbReference type="GO" id="GO:0016126">
    <property type="term" value="P:sterol biosynthetic process"/>
    <property type="evidence" value="ECO:0007669"/>
    <property type="project" value="UniProtKB-KW"/>
</dbReference>
<evidence type="ECO:0000256" key="8">
    <source>
        <dbReference type="ARBA" id="ARBA00023098"/>
    </source>
</evidence>
<feature type="region of interest" description="Disordered" evidence="14">
    <location>
        <begin position="1223"/>
        <end position="1263"/>
    </location>
</feature>
<evidence type="ECO:0000256" key="14">
    <source>
        <dbReference type="SAM" id="MobiDB-lite"/>
    </source>
</evidence>
<comment type="similarity">
    <text evidence="2">Belongs to the EBP family.</text>
</comment>
<feature type="region of interest" description="Disordered" evidence="14">
    <location>
        <begin position="1276"/>
        <end position="1306"/>
    </location>
</feature>
<evidence type="ECO:0000259" key="16">
    <source>
        <dbReference type="PROSITE" id="PS51751"/>
    </source>
</evidence>
<feature type="domain" description="EXPERA" evidence="16">
    <location>
        <begin position="55"/>
        <end position="201"/>
    </location>
</feature>
<comment type="subcellular location">
    <subcellularLocation>
        <location evidence="1">Membrane</location>
        <topology evidence="1">Multi-pass membrane protein</topology>
    </subcellularLocation>
</comment>
<name>A0A093V7S3_TALMA</name>
<evidence type="ECO:0000256" key="15">
    <source>
        <dbReference type="SAM" id="Phobius"/>
    </source>
</evidence>